<dbReference type="GO" id="GO:0008168">
    <property type="term" value="F:methyltransferase activity"/>
    <property type="evidence" value="ECO:0007669"/>
    <property type="project" value="UniProtKB-KW"/>
</dbReference>
<name>A0A2G3E039_9FIRM</name>
<dbReference type="AlphaFoldDB" id="A0A2G3E039"/>
<evidence type="ECO:0000313" key="2">
    <source>
        <dbReference type="Proteomes" id="UP000224563"/>
    </source>
</evidence>
<dbReference type="GO" id="GO:0032259">
    <property type="term" value="P:methylation"/>
    <property type="evidence" value="ECO:0007669"/>
    <property type="project" value="UniProtKB-KW"/>
</dbReference>
<comment type="caution">
    <text evidence="1">The sequence shown here is derived from an EMBL/GenBank/DDBJ whole genome shotgun (WGS) entry which is preliminary data.</text>
</comment>
<evidence type="ECO:0000313" key="1">
    <source>
        <dbReference type="EMBL" id="PHU36614.1"/>
    </source>
</evidence>
<proteinExistence type="predicted"/>
<protein>
    <submittedName>
        <fullName evidence="1">Precorrin-6B methylase</fullName>
    </submittedName>
</protein>
<dbReference type="RefSeq" id="WP_031546276.1">
    <property type="nucleotide sequence ID" value="NZ_JANSWH010000008.1"/>
</dbReference>
<keyword evidence="2" id="KW-1185">Reference proteome</keyword>
<sequence>MAEQMFENATVLKWLNYFAENMELDIKKVKILDITAKNKNLIPTVESHRLTLVFTEAGHPDIFYKMWEVGLGDCMVYYNEGSEPTGELLDTPVRDMIDRGINASAAMLIMNENARNTYKIGMDNNNFSRGSVHYVGSEIRSVILNKMHISSADNVCIISGESIAVESALIAEEGHVIAVEYNGNDRATMEENIEKFGVNNISIIDHVDENTMKGLPVPSFTMLVASASMEKEIDTMLKLNPRMEFLIYTLDFRCAADVPEIFARRGIRDVEVVQIAVSKMNSKHLFEAEPAPWLITVRA</sequence>
<organism evidence="1 2">
    <name type="scientific">Agathobacter ruminis</name>
    <dbReference type="NCBI Taxonomy" id="1712665"/>
    <lineage>
        <taxon>Bacteria</taxon>
        <taxon>Bacillati</taxon>
        <taxon>Bacillota</taxon>
        <taxon>Clostridia</taxon>
        <taxon>Lachnospirales</taxon>
        <taxon>Lachnospiraceae</taxon>
        <taxon>Agathobacter</taxon>
    </lineage>
</organism>
<dbReference type="Proteomes" id="UP000224563">
    <property type="component" value="Unassembled WGS sequence"/>
</dbReference>
<gene>
    <name evidence="1" type="ORF">CSX02_12055</name>
</gene>
<reference evidence="1 2" key="2">
    <citation type="submission" date="2017-10" db="EMBL/GenBank/DDBJ databases">
        <authorList>
            <person name="Banno H."/>
            <person name="Chua N.-H."/>
        </authorList>
    </citation>
    <scope>NUCLEOTIDE SEQUENCE [LARGE SCALE GENOMIC DNA]</scope>
    <source>
        <strain evidence="1 2">JK623</strain>
    </source>
</reference>
<dbReference type="InterPro" id="IPR029063">
    <property type="entry name" value="SAM-dependent_MTases_sf"/>
</dbReference>
<dbReference type="Gene3D" id="3.40.50.150">
    <property type="entry name" value="Vaccinia Virus protein VP39"/>
    <property type="match status" value="1"/>
</dbReference>
<accession>A0A2G3E039</accession>
<keyword evidence="1" id="KW-0489">Methyltransferase</keyword>
<reference evidence="1 2" key="1">
    <citation type="submission" date="2017-10" db="EMBL/GenBank/DDBJ databases">
        <title>Resolving the taxonomy of Roseburia spp., Eubacterium rectale and Agathobacter spp. through phylogenomic analysis.</title>
        <authorList>
            <person name="Sheridan P.O."/>
            <person name="Walker A.W."/>
            <person name="Duncan S.H."/>
            <person name="Scott K.P."/>
            <person name="Toole P.W.O."/>
            <person name="Luis P."/>
            <person name="Flint H.J."/>
        </authorList>
    </citation>
    <scope>NUCLEOTIDE SEQUENCE [LARGE SCALE GENOMIC DNA]</scope>
    <source>
        <strain evidence="1 2">JK623</strain>
    </source>
</reference>
<dbReference type="EMBL" id="PDYG01000129">
    <property type="protein sequence ID" value="PHU36614.1"/>
    <property type="molecule type" value="Genomic_DNA"/>
</dbReference>
<keyword evidence="1" id="KW-0808">Transferase</keyword>